<feature type="transmembrane region" description="Helical" evidence="8">
    <location>
        <begin position="305"/>
        <end position="325"/>
    </location>
</feature>
<dbReference type="PANTHER" id="PTHR11360">
    <property type="entry name" value="MONOCARBOXYLATE TRANSPORTER"/>
    <property type="match status" value="1"/>
</dbReference>
<evidence type="ECO:0000256" key="1">
    <source>
        <dbReference type="ARBA" id="ARBA00004141"/>
    </source>
</evidence>
<evidence type="ECO:0000256" key="3">
    <source>
        <dbReference type="ARBA" id="ARBA00022448"/>
    </source>
</evidence>
<feature type="transmembrane region" description="Helical" evidence="8">
    <location>
        <begin position="131"/>
        <end position="151"/>
    </location>
</feature>
<feature type="transmembrane region" description="Helical" evidence="8">
    <location>
        <begin position="400"/>
        <end position="421"/>
    </location>
</feature>
<dbReference type="OMA" id="FEMHAIA"/>
<feature type="transmembrane region" description="Helical" evidence="8">
    <location>
        <begin position="76"/>
        <end position="95"/>
    </location>
</feature>
<dbReference type="OrthoDB" id="6509908at2759"/>
<feature type="transmembrane region" description="Helical" evidence="8">
    <location>
        <begin position="107"/>
        <end position="125"/>
    </location>
</feature>
<evidence type="ECO:0000313" key="11">
    <source>
        <dbReference type="Proteomes" id="UP000054383"/>
    </source>
</evidence>
<feature type="transmembrane region" description="Helical" evidence="8">
    <location>
        <begin position="39"/>
        <end position="56"/>
    </location>
</feature>
<feature type="transmembrane region" description="Helical" evidence="8">
    <location>
        <begin position="244"/>
        <end position="266"/>
    </location>
</feature>
<proteinExistence type="inferred from homology"/>
<comment type="subcellular location">
    <subcellularLocation>
        <location evidence="1">Membrane</location>
        <topology evidence="1">Multi-pass membrane protein</topology>
    </subcellularLocation>
</comment>
<dbReference type="GO" id="GO:0022857">
    <property type="term" value="F:transmembrane transporter activity"/>
    <property type="evidence" value="ECO:0007669"/>
    <property type="project" value="InterPro"/>
</dbReference>
<evidence type="ECO:0000256" key="2">
    <source>
        <dbReference type="ARBA" id="ARBA00006727"/>
    </source>
</evidence>
<name>A0A0U1LV81_TALIS</name>
<sequence length="431" mass="46468">MAYPASQEGSSEQPDSKMIATSLGPDHQKEEWTIRHTRAIIGSFCGLFASFGWYSSTGLFQDYYQRNQLRDYSPSTISWISSMGFFLVYSGTCFFGPLSARFGATPVVVVGSMLQVGGLLGTAFSSKLYQFLVLQGFLSALGASAVFFATIQIFGQWFRRRQALLVGISASGTSVGGVVFPLMIQSLLPKVDFRWTMIYVVFVILFLLLVAIFCVRAPSTAPPAPQPPDNNGQSWLTVFKDYNLLLAIAGIAFLSGTFTLVVTFVVAVARLRGWNDQVNAIVCLNAASFLGRIIPGVIAEYIGRLNTMAIFSFLSTVLILGLWLPSSGVPASIAFSVTWGFASASVVSLGPAILFQLSRPQDGVRNLALLYCVQSIAALTASPTGGALLSIEDDGNPRYLQLLAGLLSAVGTILIVLVRWLRSGAVLWEAL</sequence>
<keyword evidence="11" id="KW-1185">Reference proteome</keyword>
<dbReference type="InterPro" id="IPR050327">
    <property type="entry name" value="Proton-linked_MCT"/>
</dbReference>
<feature type="transmembrane region" description="Helical" evidence="8">
    <location>
        <begin position="331"/>
        <end position="355"/>
    </location>
</feature>
<dbReference type="InterPro" id="IPR020846">
    <property type="entry name" value="MFS_dom"/>
</dbReference>
<protein>
    <submittedName>
        <fullName evidence="10">Putative transporter MCH4</fullName>
    </submittedName>
</protein>
<dbReference type="InterPro" id="IPR036259">
    <property type="entry name" value="MFS_trans_sf"/>
</dbReference>
<evidence type="ECO:0000256" key="8">
    <source>
        <dbReference type="SAM" id="Phobius"/>
    </source>
</evidence>
<evidence type="ECO:0000256" key="5">
    <source>
        <dbReference type="ARBA" id="ARBA00022989"/>
    </source>
</evidence>
<keyword evidence="4 8" id="KW-0812">Transmembrane</keyword>
<dbReference type="SUPFAM" id="SSF103473">
    <property type="entry name" value="MFS general substrate transporter"/>
    <property type="match status" value="1"/>
</dbReference>
<feature type="transmembrane region" description="Helical" evidence="8">
    <location>
        <begin position="196"/>
        <end position="215"/>
    </location>
</feature>
<gene>
    <name evidence="10" type="ORF">PISL3812_04324</name>
</gene>
<reference evidence="10 11" key="1">
    <citation type="submission" date="2015-04" db="EMBL/GenBank/DDBJ databases">
        <authorList>
            <person name="Syromyatnikov M.Y."/>
            <person name="Popov V.N."/>
        </authorList>
    </citation>
    <scope>NUCLEOTIDE SEQUENCE [LARGE SCALE GENOMIC DNA]</scope>
    <source>
        <strain evidence="10">WF-38-12</strain>
    </source>
</reference>
<feature type="region of interest" description="Disordered" evidence="7">
    <location>
        <begin position="1"/>
        <end position="22"/>
    </location>
</feature>
<dbReference type="Gene3D" id="1.20.1250.20">
    <property type="entry name" value="MFS general substrate transporter like domains"/>
    <property type="match status" value="1"/>
</dbReference>
<comment type="similarity">
    <text evidence="2">Belongs to the major facilitator superfamily. Monocarboxylate porter (TC 2.A.1.13) family.</text>
</comment>
<feature type="transmembrane region" description="Helical" evidence="8">
    <location>
        <begin position="367"/>
        <end position="388"/>
    </location>
</feature>
<dbReference type="EMBL" id="CVMT01000003">
    <property type="protein sequence ID" value="CRG87307.1"/>
    <property type="molecule type" value="Genomic_DNA"/>
</dbReference>
<evidence type="ECO:0000313" key="10">
    <source>
        <dbReference type="EMBL" id="CRG87307.1"/>
    </source>
</evidence>
<dbReference type="Proteomes" id="UP000054383">
    <property type="component" value="Unassembled WGS sequence"/>
</dbReference>
<evidence type="ECO:0000259" key="9">
    <source>
        <dbReference type="PROSITE" id="PS50850"/>
    </source>
</evidence>
<keyword evidence="3" id="KW-0813">Transport</keyword>
<dbReference type="GO" id="GO:0016020">
    <property type="term" value="C:membrane"/>
    <property type="evidence" value="ECO:0007669"/>
    <property type="project" value="UniProtKB-SubCell"/>
</dbReference>
<keyword evidence="6 8" id="KW-0472">Membrane</keyword>
<evidence type="ECO:0000256" key="7">
    <source>
        <dbReference type="SAM" id="MobiDB-lite"/>
    </source>
</evidence>
<organism evidence="10 11">
    <name type="scientific">Talaromyces islandicus</name>
    <name type="common">Penicillium islandicum</name>
    <dbReference type="NCBI Taxonomy" id="28573"/>
    <lineage>
        <taxon>Eukaryota</taxon>
        <taxon>Fungi</taxon>
        <taxon>Dikarya</taxon>
        <taxon>Ascomycota</taxon>
        <taxon>Pezizomycotina</taxon>
        <taxon>Eurotiomycetes</taxon>
        <taxon>Eurotiomycetidae</taxon>
        <taxon>Eurotiales</taxon>
        <taxon>Trichocomaceae</taxon>
        <taxon>Talaromyces</taxon>
        <taxon>Talaromyces sect. Islandici</taxon>
    </lineage>
</organism>
<dbReference type="PROSITE" id="PS50850">
    <property type="entry name" value="MFS"/>
    <property type="match status" value="1"/>
</dbReference>
<dbReference type="Pfam" id="PF07690">
    <property type="entry name" value="MFS_1"/>
    <property type="match status" value="1"/>
</dbReference>
<evidence type="ECO:0000256" key="4">
    <source>
        <dbReference type="ARBA" id="ARBA00022692"/>
    </source>
</evidence>
<keyword evidence="5 8" id="KW-1133">Transmembrane helix</keyword>
<dbReference type="InterPro" id="IPR011701">
    <property type="entry name" value="MFS"/>
</dbReference>
<feature type="domain" description="Major facilitator superfamily (MFS) profile" evidence="9">
    <location>
        <begin position="38"/>
        <end position="423"/>
    </location>
</feature>
<dbReference type="PANTHER" id="PTHR11360:SF224">
    <property type="entry name" value="MAJOR FACILITATOR SUPERFAMILY (MFS) PROFILE DOMAIN-CONTAINING PROTEIN-RELATED"/>
    <property type="match status" value="1"/>
</dbReference>
<feature type="transmembrane region" description="Helical" evidence="8">
    <location>
        <begin position="163"/>
        <end position="184"/>
    </location>
</feature>
<accession>A0A0U1LV81</accession>
<feature type="transmembrane region" description="Helical" evidence="8">
    <location>
        <begin position="278"/>
        <end position="298"/>
    </location>
</feature>
<dbReference type="AlphaFoldDB" id="A0A0U1LV81"/>
<evidence type="ECO:0000256" key="6">
    <source>
        <dbReference type="ARBA" id="ARBA00023136"/>
    </source>
</evidence>